<dbReference type="InterPro" id="IPR011993">
    <property type="entry name" value="PH-like_dom_sf"/>
</dbReference>
<dbReference type="PROSITE" id="PS50196">
    <property type="entry name" value="RANBD1"/>
    <property type="match status" value="1"/>
</dbReference>
<dbReference type="SMART" id="SM00160">
    <property type="entry name" value="RanBD"/>
    <property type="match status" value="1"/>
</dbReference>
<dbReference type="SUPFAM" id="SSF50729">
    <property type="entry name" value="PH domain-like"/>
    <property type="match status" value="1"/>
</dbReference>
<comment type="caution">
    <text evidence="12">The sequence shown here is derived from an EMBL/GenBank/DDBJ whole genome shotgun (WGS) entry which is preliminary data.</text>
</comment>
<comment type="subcellular location">
    <subcellularLocation>
        <location evidence="1">Nucleus</location>
        <location evidence="1">Nuclear pore complex</location>
    </subcellularLocation>
</comment>
<evidence type="ECO:0000259" key="11">
    <source>
        <dbReference type="PROSITE" id="PS50196"/>
    </source>
</evidence>
<proteinExistence type="predicted"/>
<feature type="compositionally biased region" description="Basic and acidic residues" evidence="10">
    <location>
        <begin position="406"/>
        <end position="415"/>
    </location>
</feature>
<evidence type="ECO:0000256" key="6">
    <source>
        <dbReference type="ARBA" id="ARBA00022990"/>
    </source>
</evidence>
<keyword evidence="13" id="KW-1185">Reference proteome</keyword>
<evidence type="ECO:0000256" key="7">
    <source>
        <dbReference type="ARBA" id="ARBA00023010"/>
    </source>
</evidence>
<feature type="compositionally biased region" description="Polar residues" evidence="10">
    <location>
        <begin position="281"/>
        <end position="298"/>
    </location>
</feature>
<keyword evidence="2" id="KW-0813">Transport</keyword>
<dbReference type="Proteomes" id="UP001497392">
    <property type="component" value="Unassembled WGS sequence"/>
</dbReference>
<keyword evidence="6" id="KW-0007">Acetylation</keyword>
<feature type="region of interest" description="Disordered" evidence="10">
    <location>
        <begin position="404"/>
        <end position="424"/>
    </location>
</feature>
<evidence type="ECO:0000256" key="5">
    <source>
        <dbReference type="ARBA" id="ARBA00022927"/>
    </source>
</evidence>
<feature type="compositionally biased region" description="Basic and acidic residues" evidence="10">
    <location>
        <begin position="1"/>
        <end position="27"/>
    </location>
</feature>
<feature type="domain" description="RanBD1" evidence="11">
    <location>
        <begin position="299"/>
        <end position="453"/>
    </location>
</feature>
<dbReference type="PANTHER" id="PTHR23138:SF142">
    <property type="entry name" value="RAN-BINDING PROTEIN 3B-RELATED"/>
    <property type="match status" value="1"/>
</dbReference>
<accession>A0ABP1G3D0</accession>
<evidence type="ECO:0000313" key="12">
    <source>
        <dbReference type="EMBL" id="CAL5225895.1"/>
    </source>
</evidence>
<feature type="region of interest" description="Disordered" evidence="10">
    <location>
        <begin position="281"/>
        <end position="322"/>
    </location>
</feature>
<name>A0ABP1G3D0_9CHLO</name>
<dbReference type="Gene3D" id="2.30.29.30">
    <property type="entry name" value="Pleckstrin-homology domain (PH domain)/Phosphotyrosine-binding domain (PTB)"/>
    <property type="match status" value="1"/>
</dbReference>
<evidence type="ECO:0000256" key="9">
    <source>
        <dbReference type="ARBA" id="ARBA00023242"/>
    </source>
</evidence>
<keyword evidence="3" id="KW-0677">Repeat</keyword>
<evidence type="ECO:0000256" key="10">
    <source>
        <dbReference type="SAM" id="MobiDB-lite"/>
    </source>
</evidence>
<feature type="compositionally biased region" description="Polar residues" evidence="10">
    <location>
        <begin position="218"/>
        <end position="228"/>
    </location>
</feature>
<evidence type="ECO:0000256" key="3">
    <source>
        <dbReference type="ARBA" id="ARBA00022737"/>
    </source>
</evidence>
<dbReference type="PANTHER" id="PTHR23138">
    <property type="entry name" value="RAN BINDING PROTEIN"/>
    <property type="match status" value="1"/>
</dbReference>
<evidence type="ECO:0000256" key="1">
    <source>
        <dbReference type="ARBA" id="ARBA00004567"/>
    </source>
</evidence>
<evidence type="ECO:0000256" key="4">
    <source>
        <dbReference type="ARBA" id="ARBA00022816"/>
    </source>
</evidence>
<sequence>MTKRPTDHLEPAPKKRSGDRQISREEPPSDSEGEPEPGDGFARADDTQLKKRKIFRARRGGQPAAPAPTPESAPAAAGSAGSNPFAGISLTPDAAGNPFAGVTLAAPAAQKAPEPAETGVEEPASAAAAPEAAPSSGAAAPATEAQEGAAPEEPKEAAEPDAAPAQQGDAEERGKASGADSRAEEPAAPSGNAFASFAASNSKSAFGTLSADAAKAPTSASFGNGTSLGSPSFASFSTAPPASSTPATSGFSFAPGPSTSFTFSTTSAPAASSFPAMTSIFQQSSQPPSTGLFGSSNPPVAPAVSLPPEDAHRVTGEEEERSVYTGDGTLFEYDEAERQWRERGRGEMKVNVGASGTARLIMRNKGNFRLLLNASIWPGMKVTPMEGGKGVTFIVMNAVQLPADSKAGEEPKQDASDTPTEGKMSTWAYRVKMASKLEEFNAAVNDHRAPVSAAENNV</sequence>
<feature type="compositionally biased region" description="Low complexity" evidence="10">
    <location>
        <begin position="72"/>
        <end position="87"/>
    </location>
</feature>
<keyword evidence="9" id="KW-0539">Nucleus</keyword>
<gene>
    <name evidence="12" type="primary">g8685</name>
    <name evidence="12" type="ORF">VP750_LOCUS7801</name>
</gene>
<feature type="compositionally biased region" description="Low complexity" evidence="10">
    <location>
        <begin position="105"/>
        <end position="151"/>
    </location>
</feature>
<dbReference type="Pfam" id="PF08911">
    <property type="entry name" value="NUP50"/>
    <property type="match status" value="1"/>
</dbReference>
<feature type="compositionally biased region" description="Basic and acidic residues" evidence="10">
    <location>
        <begin position="170"/>
        <end position="185"/>
    </location>
</feature>
<dbReference type="EMBL" id="CAXHTA020000015">
    <property type="protein sequence ID" value="CAL5225895.1"/>
    <property type="molecule type" value="Genomic_DNA"/>
</dbReference>
<keyword evidence="7" id="KW-0811">Translocation</keyword>
<dbReference type="InterPro" id="IPR045255">
    <property type="entry name" value="RanBP1-like"/>
</dbReference>
<evidence type="ECO:0000313" key="13">
    <source>
        <dbReference type="Proteomes" id="UP001497392"/>
    </source>
</evidence>
<feature type="region of interest" description="Disordered" evidence="10">
    <location>
        <begin position="209"/>
        <end position="250"/>
    </location>
</feature>
<evidence type="ECO:0000256" key="8">
    <source>
        <dbReference type="ARBA" id="ARBA00023132"/>
    </source>
</evidence>
<organism evidence="12 13">
    <name type="scientific">Coccomyxa viridis</name>
    <dbReference type="NCBI Taxonomy" id="1274662"/>
    <lineage>
        <taxon>Eukaryota</taxon>
        <taxon>Viridiplantae</taxon>
        <taxon>Chlorophyta</taxon>
        <taxon>core chlorophytes</taxon>
        <taxon>Trebouxiophyceae</taxon>
        <taxon>Trebouxiophyceae incertae sedis</taxon>
        <taxon>Coccomyxaceae</taxon>
        <taxon>Coccomyxa</taxon>
    </lineage>
</organism>
<protein>
    <submittedName>
        <fullName evidence="12">G8685 protein</fullName>
    </submittedName>
</protein>
<feature type="compositionally biased region" description="Low complexity" evidence="10">
    <location>
        <begin position="229"/>
        <end position="250"/>
    </location>
</feature>
<dbReference type="InterPro" id="IPR015007">
    <property type="entry name" value="NUP2/50/61"/>
</dbReference>
<feature type="compositionally biased region" description="Acidic residues" evidence="10">
    <location>
        <begin position="28"/>
        <end position="37"/>
    </location>
</feature>
<keyword evidence="5" id="KW-0653">Protein transport</keyword>
<keyword evidence="4" id="KW-0509">mRNA transport</keyword>
<reference evidence="12 13" key="1">
    <citation type="submission" date="2024-06" db="EMBL/GenBank/DDBJ databases">
        <authorList>
            <person name="Kraege A."/>
            <person name="Thomma B."/>
        </authorList>
    </citation>
    <scope>NUCLEOTIDE SEQUENCE [LARGE SCALE GENOMIC DNA]</scope>
</reference>
<feature type="region of interest" description="Disordered" evidence="10">
    <location>
        <begin position="1"/>
        <end position="194"/>
    </location>
</feature>
<feature type="compositionally biased region" description="Basic residues" evidence="10">
    <location>
        <begin position="50"/>
        <end position="59"/>
    </location>
</feature>
<dbReference type="InterPro" id="IPR000156">
    <property type="entry name" value="Ran_bind_dom"/>
</dbReference>
<dbReference type="Pfam" id="PF00638">
    <property type="entry name" value="Ran_BP1"/>
    <property type="match status" value="1"/>
</dbReference>
<keyword evidence="8" id="KW-0906">Nuclear pore complex</keyword>
<evidence type="ECO:0000256" key="2">
    <source>
        <dbReference type="ARBA" id="ARBA00022448"/>
    </source>
</evidence>